<organism evidence="2 3">
    <name type="scientific">Streptomyces paromomycinus</name>
    <name type="common">Streptomyces rimosus subsp. paromomycinus</name>
    <dbReference type="NCBI Taxonomy" id="92743"/>
    <lineage>
        <taxon>Bacteria</taxon>
        <taxon>Bacillati</taxon>
        <taxon>Actinomycetota</taxon>
        <taxon>Actinomycetes</taxon>
        <taxon>Kitasatosporales</taxon>
        <taxon>Streptomycetaceae</taxon>
        <taxon>Streptomyces</taxon>
    </lineage>
</organism>
<comment type="caution">
    <text evidence="2">The sequence shown here is derived from an EMBL/GenBank/DDBJ whole genome shotgun (WGS) entry which is preliminary data.</text>
</comment>
<protein>
    <recommendedName>
        <fullName evidence="1">Schlafen AlbA-2 domain-containing protein</fullName>
    </recommendedName>
</protein>
<dbReference type="Gene3D" id="3.30.950.30">
    <property type="entry name" value="Schlafen, AAA domain"/>
    <property type="match status" value="1"/>
</dbReference>
<dbReference type="AlphaFoldDB" id="A0A401WGD7"/>
<dbReference type="PANTHER" id="PTHR30595:SF6">
    <property type="entry name" value="SCHLAFEN ALBA-2 DOMAIN-CONTAINING PROTEIN"/>
    <property type="match status" value="1"/>
</dbReference>
<name>A0A401WGD7_STREY</name>
<dbReference type="EMBL" id="BHZD01000001">
    <property type="protein sequence ID" value="GCD48422.1"/>
    <property type="molecule type" value="Genomic_DNA"/>
</dbReference>
<dbReference type="PANTHER" id="PTHR30595">
    <property type="entry name" value="GLPR-RELATED TRANSCRIPTIONAL REPRESSOR"/>
    <property type="match status" value="1"/>
</dbReference>
<keyword evidence="3" id="KW-1185">Reference proteome</keyword>
<dbReference type="InterPro" id="IPR007421">
    <property type="entry name" value="Schlafen_AlbA_2_dom"/>
</dbReference>
<sequence>MDGEARVADQSLTYREKSLYGARMTRSWTRIHAHLGAEPGPLTFDMVRRATENQLQEFDDLDWKEQLPQPPRDGRWNELAKDVAAMANTRGGLLVFGVQDKTIELVGVPVGANTEQYHQWVRNHVHPYLPDLDMFELSDGDKTVLVVDVPASESAPHLVYGTAARDREQQAAVVPYRDNDHTAWMAEHQIERAYRERFSRIGLAEQEIQRNLNFTVQTITAQSTTPAAWFVAVSRPQRPLPRGAFELDRDQARRVLTRAKERTTRLLTQSRVPAALHGMGDTLLNPRPGLRRWVCSTLELPHNREILVELHYDGTVVAAISQWLRGKDDEPAEATPLAVSDQLLRSCCYDVIALIQEHQRELRLDCTQQLTVNLMSLHGLRPLEASTSFWGHVGMDSVPDYSRRPHHTQPVHAVLSPAGSDAEASSVADLVHRDLLAQFGI</sequence>
<accession>A0A401WGD7</accession>
<dbReference type="Proteomes" id="UP000286746">
    <property type="component" value="Unassembled WGS sequence"/>
</dbReference>
<evidence type="ECO:0000313" key="3">
    <source>
        <dbReference type="Proteomes" id="UP000286746"/>
    </source>
</evidence>
<dbReference type="Pfam" id="PF04326">
    <property type="entry name" value="SLFN_AlbA_2"/>
    <property type="match status" value="1"/>
</dbReference>
<reference evidence="2 3" key="1">
    <citation type="submission" date="2018-11" db="EMBL/GenBank/DDBJ databases">
        <title>Whole genome sequence of Streptomyces paromomycinus NBRC 15454(T).</title>
        <authorList>
            <person name="Komaki H."/>
            <person name="Tamura T."/>
        </authorList>
    </citation>
    <scope>NUCLEOTIDE SEQUENCE [LARGE SCALE GENOMIC DNA]</scope>
    <source>
        <strain evidence="2 3">NBRC 15454</strain>
    </source>
</reference>
<feature type="domain" description="Schlafen AlbA-2" evidence="1">
    <location>
        <begin position="59"/>
        <end position="181"/>
    </location>
</feature>
<evidence type="ECO:0000259" key="1">
    <source>
        <dbReference type="Pfam" id="PF04326"/>
    </source>
</evidence>
<gene>
    <name evidence="2" type="ORF">GKJPGBOP_08220</name>
</gene>
<dbReference type="InterPro" id="IPR038461">
    <property type="entry name" value="Schlafen_AlbA_2_dom_sf"/>
</dbReference>
<evidence type="ECO:0000313" key="2">
    <source>
        <dbReference type="EMBL" id="GCD48422.1"/>
    </source>
</evidence>
<dbReference type="RefSeq" id="WP_170252000.1">
    <property type="nucleotide sequence ID" value="NZ_BHZD01000001.1"/>
</dbReference>
<proteinExistence type="predicted"/>